<feature type="domain" description="LEM" evidence="1">
    <location>
        <begin position="20"/>
        <end position="64"/>
    </location>
</feature>
<evidence type="ECO:0000313" key="2">
    <source>
        <dbReference type="EMBL" id="KAF3859913.1"/>
    </source>
</evidence>
<name>A0A7J5ZE93_DISMA</name>
<dbReference type="InterPro" id="IPR003887">
    <property type="entry name" value="LEM_dom"/>
</dbReference>
<protein>
    <recommendedName>
        <fullName evidence="1">LEM domain-containing protein</fullName>
    </recommendedName>
</protein>
<dbReference type="Gene3D" id="1.10.720.40">
    <property type="match status" value="1"/>
</dbReference>
<dbReference type="InterPro" id="IPR011015">
    <property type="entry name" value="LEM/LEM-like_dom_sf"/>
</dbReference>
<dbReference type="Proteomes" id="UP000518266">
    <property type="component" value="Unassembled WGS sequence"/>
</dbReference>
<dbReference type="PANTHER" id="PTHR12019">
    <property type="entry name" value="LAMINA-ASSOCIATED POLYPEPTIDE THYMOPOIETIN"/>
    <property type="match status" value="1"/>
</dbReference>
<keyword evidence="3" id="KW-1185">Reference proteome</keyword>
<dbReference type="SUPFAM" id="SSF63451">
    <property type="entry name" value="LEM domain"/>
    <property type="match status" value="1"/>
</dbReference>
<dbReference type="SMART" id="SM00540">
    <property type="entry name" value="LEM"/>
    <property type="match status" value="1"/>
</dbReference>
<dbReference type="FunFam" id="1.10.720.40:FF:000001">
    <property type="entry name" value="LEM domain containing 2, isoform CRA_a"/>
    <property type="match status" value="1"/>
</dbReference>
<dbReference type="AlphaFoldDB" id="A0A7J5ZE93"/>
<evidence type="ECO:0000259" key="1">
    <source>
        <dbReference type="PROSITE" id="PS50954"/>
    </source>
</evidence>
<organism evidence="2 3">
    <name type="scientific">Dissostichus mawsoni</name>
    <name type="common">Antarctic cod</name>
    <dbReference type="NCBI Taxonomy" id="36200"/>
    <lineage>
        <taxon>Eukaryota</taxon>
        <taxon>Metazoa</taxon>
        <taxon>Chordata</taxon>
        <taxon>Craniata</taxon>
        <taxon>Vertebrata</taxon>
        <taxon>Euteleostomi</taxon>
        <taxon>Actinopterygii</taxon>
        <taxon>Neopterygii</taxon>
        <taxon>Teleostei</taxon>
        <taxon>Neoteleostei</taxon>
        <taxon>Acanthomorphata</taxon>
        <taxon>Eupercaria</taxon>
        <taxon>Perciformes</taxon>
        <taxon>Notothenioidei</taxon>
        <taxon>Nototheniidae</taxon>
        <taxon>Dissostichus</taxon>
    </lineage>
</organism>
<dbReference type="EMBL" id="JAAKFY010000002">
    <property type="protein sequence ID" value="KAF3859913.1"/>
    <property type="molecule type" value="Genomic_DNA"/>
</dbReference>
<dbReference type="Pfam" id="PF03020">
    <property type="entry name" value="LEM"/>
    <property type="match status" value="1"/>
</dbReference>
<comment type="caution">
    <text evidence="2">The sequence shown here is derived from an EMBL/GenBank/DDBJ whole genome shotgun (WGS) entry which is preliminary data.</text>
</comment>
<proteinExistence type="predicted"/>
<accession>A0A7J5ZE93</accession>
<evidence type="ECO:0000313" key="3">
    <source>
        <dbReference type="Proteomes" id="UP000518266"/>
    </source>
</evidence>
<dbReference type="OrthoDB" id="10015574at2759"/>
<dbReference type="PANTHER" id="PTHR12019:SF5">
    <property type="entry name" value="EMERIN (EMERY-DREIFUSS MUSCULAR DYSTROPHY)"/>
    <property type="match status" value="1"/>
</dbReference>
<reference evidence="2 3" key="1">
    <citation type="submission" date="2020-03" db="EMBL/GenBank/DDBJ databases">
        <title>Dissostichus mawsoni Genome sequencing and assembly.</title>
        <authorList>
            <person name="Park H."/>
        </authorList>
    </citation>
    <scope>NUCLEOTIDE SEQUENCE [LARGE SCALE GENOMIC DNA]</scope>
    <source>
        <strain evidence="2">DM0001</strain>
        <tissue evidence="2">Muscle</tissue>
    </source>
</reference>
<sequence length="165" mass="18726">MLPAPQQLLYTLFNSFVFSKMSLREKSDEELSKLLSESGIKHGPIVDSTRKLYEKKLEKAMEDAPLEVPSPDKTFYREEAEEVTYITYQHSPVRQEVYSDGPPVQISKRTANHSAAPQIKEPKRESGCSVWKGVRLLLLLAVLAAALYYAYCRVVNSEEDPFGIQ</sequence>
<dbReference type="InterPro" id="IPR051656">
    <property type="entry name" value="LEM_domain"/>
</dbReference>
<gene>
    <name evidence="2" type="ORF">F7725_000168</name>
</gene>
<dbReference type="PROSITE" id="PS50954">
    <property type="entry name" value="LEM"/>
    <property type="match status" value="1"/>
</dbReference>